<accession>A0A917WF93</accession>
<organism evidence="2 3">
    <name type="scientific">Pseudooceanicola nanhaiensis</name>
    <dbReference type="NCBI Taxonomy" id="375761"/>
    <lineage>
        <taxon>Bacteria</taxon>
        <taxon>Pseudomonadati</taxon>
        <taxon>Pseudomonadota</taxon>
        <taxon>Alphaproteobacteria</taxon>
        <taxon>Rhodobacterales</taxon>
        <taxon>Paracoccaceae</taxon>
        <taxon>Pseudooceanicola</taxon>
    </lineage>
</organism>
<proteinExistence type="predicted"/>
<dbReference type="Proteomes" id="UP000649829">
    <property type="component" value="Unassembled WGS sequence"/>
</dbReference>
<feature type="compositionally biased region" description="Basic and acidic residues" evidence="1">
    <location>
        <begin position="28"/>
        <end position="47"/>
    </location>
</feature>
<gene>
    <name evidence="2" type="ORF">GCM10011534_19990</name>
</gene>
<protein>
    <submittedName>
        <fullName evidence="2">Uncharacterized protein</fullName>
    </submittedName>
</protein>
<keyword evidence="3" id="KW-1185">Reference proteome</keyword>
<evidence type="ECO:0000256" key="1">
    <source>
        <dbReference type="SAM" id="MobiDB-lite"/>
    </source>
</evidence>
<dbReference type="AlphaFoldDB" id="A0A917WF93"/>
<name>A0A917WF93_9RHOB</name>
<comment type="caution">
    <text evidence="2">The sequence shown here is derived from an EMBL/GenBank/DDBJ whole genome shotgun (WGS) entry which is preliminary data.</text>
</comment>
<reference evidence="2" key="1">
    <citation type="journal article" date="2014" name="Int. J. Syst. Evol. Microbiol.">
        <title>Complete genome sequence of Corynebacterium casei LMG S-19264T (=DSM 44701T), isolated from a smear-ripened cheese.</title>
        <authorList>
            <consortium name="US DOE Joint Genome Institute (JGI-PGF)"/>
            <person name="Walter F."/>
            <person name="Albersmeier A."/>
            <person name="Kalinowski J."/>
            <person name="Ruckert C."/>
        </authorList>
    </citation>
    <scope>NUCLEOTIDE SEQUENCE</scope>
    <source>
        <strain evidence="2">CGMCC 1.6293</strain>
    </source>
</reference>
<dbReference type="EMBL" id="BMLF01000001">
    <property type="protein sequence ID" value="GGL97923.1"/>
    <property type="molecule type" value="Genomic_DNA"/>
</dbReference>
<evidence type="ECO:0000313" key="2">
    <source>
        <dbReference type="EMBL" id="GGL97923.1"/>
    </source>
</evidence>
<evidence type="ECO:0000313" key="3">
    <source>
        <dbReference type="Proteomes" id="UP000649829"/>
    </source>
</evidence>
<reference evidence="2" key="2">
    <citation type="submission" date="2020-09" db="EMBL/GenBank/DDBJ databases">
        <authorList>
            <person name="Sun Q."/>
            <person name="Zhou Y."/>
        </authorList>
    </citation>
    <scope>NUCLEOTIDE SEQUENCE</scope>
    <source>
        <strain evidence="2">CGMCC 1.6293</strain>
    </source>
</reference>
<sequence length="47" mass="5806">MLSPFHEFFMAATRMRPRQYRSLPNQPRADKGRWRASPHWRDMPEDF</sequence>
<dbReference type="RefSeq" id="WP_156954750.1">
    <property type="nucleotide sequence ID" value="NZ_BMLF01000001.1"/>
</dbReference>
<feature type="region of interest" description="Disordered" evidence="1">
    <location>
        <begin position="19"/>
        <end position="47"/>
    </location>
</feature>